<feature type="region of interest" description="Disordered" evidence="9">
    <location>
        <begin position="462"/>
        <end position="481"/>
    </location>
</feature>
<organism evidence="11 12">
    <name type="scientific">Rhamnella rubrinervis</name>
    <dbReference type="NCBI Taxonomy" id="2594499"/>
    <lineage>
        <taxon>Eukaryota</taxon>
        <taxon>Viridiplantae</taxon>
        <taxon>Streptophyta</taxon>
        <taxon>Embryophyta</taxon>
        <taxon>Tracheophyta</taxon>
        <taxon>Spermatophyta</taxon>
        <taxon>Magnoliopsida</taxon>
        <taxon>eudicotyledons</taxon>
        <taxon>Gunneridae</taxon>
        <taxon>Pentapetalae</taxon>
        <taxon>rosids</taxon>
        <taxon>fabids</taxon>
        <taxon>Rosales</taxon>
        <taxon>Rhamnaceae</taxon>
        <taxon>rhamnoid group</taxon>
        <taxon>Rhamneae</taxon>
        <taxon>Rhamnella</taxon>
    </lineage>
</organism>
<protein>
    <recommendedName>
        <fullName evidence="10">Kinesin motor domain-containing protein</fullName>
    </recommendedName>
</protein>
<keyword evidence="2" id="KW-0493">Microtubule</keyword>
<comment type="caution">
    <text evidence="11">The sequence shown here is derived from an EMBL/GenBank/DDBJ whole genome shotgun (WGS) entry which is preliminary data.</text>
</comment>
<dbReference type="GO" id="GO:0007018">
    <property type="term" value="P:microtubule-based movement"/>
    <property type="evidence" value="ECO:0007669"/>
    <property type="project" value="InterPro"/>
</dbReference>
<dbReference type="PROSITE" id="PS50067">
    <property type="entry name" value="KINESIN_MOTOR_2"/>
    <property type="match status" value="1"/>
</dbReference>
<keyword evidence="5 8" id="KW-0175">Coiled coil</keyword>
<evidence type="ECO:0000256" key="6">
    <source>
        <dbReference type="ARBA" id="ARBA00023175"/>
    </source>
</evidence>
<evidence type="ECO:0000256" key="9">
    <source>
        <dbReference type="SAM" id="MobiDB-lite"/>
    </source>
</evidence>
<dbReference type="AlphaFoldDB" id="A0A8K0MIB2"/>
<dbReference type="PANTHER" id="PTHR47968:SF54">
    <property type="entry name" value="KINESIN-LIKE PROTEIN NACK2"/>
    <property type="match status" value="1"/>
</dbReference>
<accession>A0A8K0MIB2</accession>
<dbReference type="InterPro" id="IPR021881">
    <property type="entry name" value="NACK_C"/>
</dbReference>
<keyword evidence="4 7" id="KW-0067">ATP-binding</keyword>
<evidence type="ECO:0000259" key="10">
    <source>
        <dbReference type="PROSITE" id="PS50067"/>
    </source>
</evidence>
<evidence type="ECO:0000256" key="8">
    <source>
        <dbReference type="SAM" id="Coils"/>
    </source>
</evidence>
<keyword evidence="12" id="KW-1185">Reference proteome</keyword>
<feature type="region of interest" description="Disordered" evidence="9">
    <location>
        <begin position="759"/>
        <end position="830"/>
    </location>
</feature>
<sequence length="1019" mass="114406">MAMAGEELVSGSNSKEERIFVSVRLRPLNDKELARNEASDWECINNNTIAFKNSLPDRSVVPSAYSFDRVFGCDCPTEQVYEEGAKDVILSVLSGINSTVFAYGQTSSGKTYTMSGITKLAVSDIYNYIEKHKDTEFVMKFSAMEIYNEAVRDLLSSDTTPLRLLDYPEKGTVVEKLTEEVLRDSNHLHELLSLCEAQRKIGETALNEASSRSHQILRLTIESSAREYGGSEMKRSLAATVNLVDLAGSERSSQALSAGTRLKEGSHINRSLLSLGTVIRKLSKGKNGHIPYRDSKLTRILQNSLGGNARTAIICTLSPAHSHVEQSRNALFFASCAKEVTTNACVNVVVSDKVLVMQLQRELAKLETELRNFTSNSTTRDSAALLKEKELLIQQMDKEIKELTLQRDLAQSQVRTMLKPVEGDQISRVDNPGLESSGDIDHLQPRNTSKHNDRPRLANSYEHQRQLSQNSEDSFLLDGSTPKFGGLDPCQGWEELAQSVDEESEGMYKDHKREALPCVEEKAGNVNMKVLEDEGQKEDKELSQIEVDSTYNDMKQKIRDMQRTIDCLVNLYPAEESPCYSEAYMSSSRSLMLTRSRSCKAIVSGSASSISFRESEQNVGTTPDGLEKDIPGKAQGFSKSNYCANIGSLSRKDSLASASSSSVHTRKNSEFDLQEQDAFGSDFLGREEGFRQRLSNAINDGKLSRKDSLEMETEMEYSGSPNRNIEDTFQEDFSGKGEGLRQKLFKSKYGARLGKLSTKPSGTSIMSAPVERQVSEESSDGDDTVSILNYVPGRNRKAKPRYDGDSDILDKNSTRRKLRGNTKDASSDMVKGGIKPYSNWPFEFEIRRREIIKLWDTCNVPLEHRTYFFLLFKGEPSDAVYLEVEQRRLVFLREQFTNANNKKKDSKTLSLASSLKALNRERESLSKKVHKKFSRKEREALYQEWGIKLKTKQRSLQLARLLWTDVNELTHFKKSAALIAKLIGLEEASQAPKEVFAIGFLPRPINHKPFGWKDTMSTL</sequence>
<feature type="coiled-coil region" evidence="8">
    <location>
        <begin position="349"/>
        <end position="413"/>
    </location>
</feature>
<feature type="region of interest" description="Disordered" evidence="9">
    <location>
        <begin position="612"/>
        <end position="633"/>
    </location>
</feature>
<dbReference type="EMBL" id="VOIH02000005">
    <property type="protein sequence ID" value="KAF3446738.1"/>
    <property type="molecule type" value="Genomic_DNA"/>
</dbReference>
<dbReference type="Pfam" id="PF11995">
    <property type="entry name" value="DUF3490"/>
    <property type="match status" value="1"/>
</dbReference>
<dbReference type="Proteomes" id="UP000796880">
    <property type="component" value="Unassembled WGS sequence"/>
</dbReference>
<proteinExistence type="inferred from homology"/>
<dbReference type="PANTHER" id="PTHR47968">
    <property type="entry name" value="CENTROMERE PROTEIN E"/>
    <property type="match status" value="1"/>
</dbReference>
<dbReference type="PRINTS" id="PR00380">
    <property type="entry name" value="KINESINHEAVY"/>
</dbReference>
<dbReference type="InterPro" id="IPR019821">
    <property type="entry name" value="Kinesin_motor_CS"/>
</dbReference>
<dbReference type="FunFam" id="3.40.850.10:FF:000016">
    <property type="entry name" value="Kinesin-like protein"/>
    <property type="match status" value="1"/>
</dbReference>
<feature type="domain" description="Kinesin motor" evidence="10">
    <location>
        <begin position="18"/>
        <end position="340"/>
    </location>
</feature>
<dbReference type="SUPFAM" id="SSF52540">
    <property type="entry name" value="P-loop containing nucleoside triphosphate hydrolases"/>
    <property type="match status" value="1"/>
</dbReference>
<evidence type="ECO:0000256" key="1">
    <source>
        <dbReference type="ARBA" id="ARBA00007310"/>
    </source>
</evidence>
<gene>
    <name evidence="11" type="ORF">FNV43_RR11918</name>
</gene>
<evidence type="ECO:0000256" key="2">
    <source>
        <dbReference type="ARBA" id="ARBA00022701"/>
    </source>
</evidence>
<dbReference type="GO" id="GO:0005524">
    <property type="term" value="F:ATP binding"/>
    <property type="evidence" value="ECO:0007669"/>
    <property type="project" value="UniProtKB-UniRule"/>
</dbReference>
<keyword evidence="6 7" id="KW-0505">Motor protein</keyword>
<dbReference type="Gene3D" id="3.40.850.10">
    <property type="entry name" value="Kinesin motor domain"/>
    <property type="match status" value="1"/>
</dbReference>
<feature type="region of interest" description="Disordered" evidence="9">
    <location>
        <begin position="421"/>
        <end position="455"/>
    </location>
</feature>
<evidence type="ECO:0000256" key="4">
    <source>
        <dbReference type="ARBA" id="ARBA00022840"/>
    </source>
</evidence>
<evidence type="ECO:0000313" key="12">
    <source>
        <dbReference type="Proteomes" id="UP000796880"/>
    </source>
</evidence>
<feature type="binding site" evidence="7">
    <location>
        <begin position="104"/>
        <end position="111"/>
    </location>
    <ligand>
        <name>ATP</name>
        <dbReference type="ChEBI" id="CHEBI:30616"/>
    </ligand>
</feature>
<dbReference type="Pfam" id="PF00225">
    <property type="entry name" value="Kinesin"/>
    <property type="match status" value="1"/>
</dbReference>
<dbReference type="InterPro" id="IPR027640">
    <property type="entry name" value="Kinesin-like_fam"/>
</dbReference>
<evidence type="ECO:0000256" key="7">
    <source>
        <dbReference type="PROSITE-ProRule" id="PRU00283"/>
    </source>
</evidence>
<dbReference type="OrthoDB" id="3176171at2759"/>
<feature type="compositionally biased region" description="Basic and acidic residues" evidence="9">
    <location>
        <begin position="800"/>
        <end position="813"/>
    </location>
</feature>
<dbReference type="InterPro" id="IPR001752">
    <property type="entry name" value="Kinesin_motor_dom"/>
</dbReference>
<feature type="compositionally biased region" description="Basic and acidic residues" evidence="9">
    <location>
        <begin position="439"/>
        <end position="455"/>
    </location>
</feature>
<feature type="compositionally biased region" description="Polar residues" evidence="9">
    <location>
        <begin position="612"/>
        <end position="621"/>
    </location>
</feature>
<dbReference type="CDD" id="cd01374">
    <property type="entry name" value="KISc_CENP_E"/>
    <property type="match status" value="1"/>
</dbReference>
<evidence type="ECO:0000256" key="3">
    <source>
        <dbReference type="ARBA" id="ARBA00022741"/>
    </source>
</evidence>
<keyword evidence="3 7" id="KW-0547">Nucleotide-binding</keyword>
<dbReference type="GO" id="GO:0005874">
    <property type="term" value="C:microtubule"/>
    <property type="evidence" value="ECO:0007669"/>
    <property type="project" value="UniProtKB-KW"/>
</dbReference>
<evidence type="ECO:0000256" key="5">
    <source>
        <dbReference type="ARBA" id="ARBA00023054"/>
    </source>
</evidence>
<dbReference type="SMART" id="SM00129">
    <property type="entry name" value="KISc"/>
    <property type="match status" value="1"/>
</dbReference>
<dbReference type="InterPro" id="IPR036961">
    <property type="entry name" value="Kinesin_motor_dom_sf"/>
</dbReference>
<reference evidence="11" key="1">
    <citation type="submission" date="2020-03" db="EMBL/GenBank/DDBJ databases">
        <title>A high-quality chromosome-level genome assembly of a woody plant with both climbing and erect habits, Rhamnella rubrinervis.</title>
        <authorList>
            <person name="Lu Z."/>
            <person name="Yang Y."/>
            <person name="Zhu X."/>
            <person name="Sun Y."/>
        </authorList>
    </citation>
    <scope>NUCLEOTIDE SEQUENCE</scope>
    <source>
        <strain evidence="11">BYM</strain>
        <tissue evidence="11">Leaf</tissue>
    </source>
</reference>
<dbReference type="GO" id="GO:0008017">
    <property type="term" value="F:microtubule binding"/>
    <property type="evidence" value="ECO:0007669"/>
    <property type="project" value="InterPro"/>
</dbReference>
<dbReference type="PROSITE" id="PS00411">
    <property type="entry name" value="KINESIN_MOTOR_1"/>
    <property type="match status" value="1"/>
</dbReference>
<name>A0A8K0MIB2_9ROSA</name>
<comment type="similarity">
    <text evidence="1">Belongs to the TRAFAC class myosin-kinesin ATPase superfamily. Kinesin family. KIN-7 subfamily.</text>
</comment>
<dbReference type="InterPro" id="IPR027417">
    <property type="entry name" value="P-loop_NTPase"/>
</dbReference>
<evidence type="ECO:0000313" key="11">
    <source>
        <dbReference type="EMBL" id="KAF3446738.1"/>
    </source>
</evidence>
<dbReference type="GO" id="GO:0003777">
    <property type="term" value="F:microtubule motor activity"/>
    <property type="evidence" value="ECO:0007669"/>
    <property type="project" value="InterPro"/>
</dbReference>